<evidence type="ECO:0000313" key="3">
    <source>
        <dbReference type="Proteomes" id="UP000602124"/>
    </source>
</evidence>
<proteinExistence type="predicted"/>
<dbReference type="SUPFAM" id="SSF51695">
    <property type="entry name" value="PLC-like phosphodiesterases"/>
    <property type="match status" value="1"/>
</dbReference>
<evidence type="ECO:0000313" key="2">
    <source>
        <dbReference type="EMBL" id="MBJ3783950.1"/>
    </source>
</evidence>
<dbReference type="InterPro" id="IPR017946">
    <property type="entry name" value="PLC-like_Pdiesterase_TIM-brl"/>
</dbReference>
<keyword evidence="3" id="KW-1185">Reference proteome</keyword>
<accession>A0A934IXB8</accession>
<comment type="caution">
    <text evidence="2">The sequence shown here is derived from an EMBL/GenBank/DDBJ whole genome shotgun (WGS) entry which is preliminary data.</text>
</comment>
<feature type="domain" description="GP-PDE" evidence="1">
    <location>
        <begin position="56"/>
        <end position="323"/>
    </location>
</feature>
<dbReference type="Gene3D" id="3.20.20.190">
    <property type="entry name" value="Phosphatidylinositol (PI) phosphodiesterase"/>
    <property type="match status" value="1"/>
</dbReference>
<dbReference type="GO" id="GO:0006629">
    <property type="term" value="P:lipid metabolic process"/>
    <property type="evidence" value="ECO:0007669"/>
    <property type="project" value="InterPro"/>
</dbReference>
<dbReference type="Pfam" id="PF03009">
    <property type="entry name" value="GDPD"/>
    <property type="match status" value="1"/>
</dbReference>
<gene>
    <name evidence="2" type="ORF">JEQ47_04375</name>
</gene>
<sequence>MKKRYWAGLVAVGLVAVVYFYNAGWRVGPQADASVQLIAHRGVHQTYHRENLDNDTCTAERIYAPTHGLQENTIASMQAAFASGADIVELDVHPTTDGQFAVMHDWTVDCRTEGTGETRSHSMAELRALDIGYGYTADGGATHPFRGHYVGQMPELTEVLSAMPEQRFLVNFKSREQREGDMLAALVTEHPEWRSAIWGAYGGDEPTYRAAGLIEDLNVWSRRGLVDCLTQYVGLGWTGFVPEACRNTKVMVPINIAPFLWGWPNLIQQRMADAGSEIILLGPFGAGDPGTAGIDDVETLAQVPRDFHGYVWTNRIEVIGPAWKSIPAIELPPVP</sequence>
<protein>
    <submittedName>
        <fullName evidence="2">Glycerophosphodiester phosphodiesterase</fullName>
    </submittedName>
</protein>
<dbReference type="RefSeq" id="WP_198875159.1">
    <property type="nucleotide sequence ID" value="NZ_JAEKMH010000001.1"/>
</dbReference>
<dbReference type="PANTHER" id="PTHR43805:SF1">
    <property type="entry name" value="GP-PDE DOMAIN-CONTAINING PROTEIN"/>
    <property type="match status" value="1"/>
</dbReference>
<dbReference type="Proteomes" id="UP000602124">
    <property type="component" value="Unassembled WGS sequence"/>
</dbReference>
<name>A0A934IXB8_9HYPH</name>
<dbReference type="PROSITE" id="PS51704">
    <property type="entry name" value="GP_PDE"/>
    <property type="match status" value="1"/>
</dbReference>
<evidence type="ECO:0000259" key="1">
    <source>
        <dbReference type="PROSITE" id="PS51704"/>
    </source>
</evidence>
<dbReference type="GO" id="GO:0008081">
    <property type="term" value="F:phosphoric diester hydrolase activity"/>
    <property type="evidence" value="ECO:0007669"/>
    <property type="project" value="InterPro"/>
</dbReference>
<dbReference type="AlphaFoldDB" id="A0A934IXB8"/>
<organism evidence="2 3">
    <name type="scientific">Devosia sediminis</name>
    <dbReference type="NCBI Taxonomy" id="2798801"/>
    <lineage>
        <taxon>Bacteria</taxon>
        <taxon>Pseudomonadati</taxon>
        <taxon>Pseudomonadota</taxon>
        <taxon>Alphaproteobacteria</taxon>
        <taxon>Hyphomicrobiales</taxon>
        <taxon>Devosiaceae</taxon>
        <taxon>Devosia</taxon>
    </lineage>
</organism>
<dbReference type="EMBL" id="JAEKMH010000001">
    <property type="protein sequence ID" value="MBJ3783950.1"/>
    <property type="molecule type" value="Genomic_DNA"/>
</dbReference>
<dbReference type="PANTHER" id="PTHR43805">
    <property type="entry name" value="GLYCEROPHOSPHORYL DIESTER PHOSPHODIESTERASE"/>
    <property type="match status" value="1"/>
</dbReference>
<reference evidence="2" key="1">
    <citation type="submission" date="2020-12" db="EMBL/GenBank/DDBJ databases">
        <title>Devosia sp. MSA67 isolated from Mo River.</title>
        <authorList>
            <person name="Ma F."/>
            <person name="Zi Z."/>
        </authorList>
    </citation>
    <scope>NUCLEOTIDE SEQUENCE</scope>
    <source>
        <strain evidence="2">MSA67</strain>
    </source>
</reference>
<dbReference type="InterPro" id="IPR030395">
    <property type="entry name" value="GP_PDE_dom"/>
</dbReference>